<keyword evidence="2" id="KW-0472">Membrane</keyword>
<dbReference type="InterPro" id="IPR053807">
    <property type="entry name" value="LppM"/>
</dbReference>
<evidence type="ECO:0000313" key="5">
    <source>
        <dbReference type="EMBL" id="NOL39732.1"/>
    </source>
</evidence>
<feature type="domain" description="LppM" evidence="3">
    <location>
        <begin position="22"/>
        <end position="192"/>
    </location>
</feature>
<keyword evidence="6" id="KW-1185">Reference proteome</keyword>
<evidence type="ECO:0000313" key="7">
    <source>
        <dbReference type="Proteomes" id="UP000553957"/>
    </source>
</evidence>
<dbReference type="Pfam" id="PF21946">
    <property type="entry name" value="LppM"/>
    <property type="match status" value="1"/>
</dbReference>
<dbReference type="AlphaFoldDB" id="A0A7Y4KXB9"/>
<keyword evidence="2" id="KW-0812">Transmembrane</keyword>
<dbReference type="Proteomes" id="UP000534306">
    <property type="component" value="Unassembled WGS sequence"/>
</dbReference>
<comment type="caution">
    <text evidence="5">The sequence shown here is derived from an EMBL/GenBank/DDBJ whole genome shotgun (WGS) entry which is preliminary data.</text>
</comment>
<organism evidence="5 6">
    <name type="scientific">Kribbella sandramycini</name>
    <dbReference type="NCBI Taxonomy" id="60450"/>
    <lineage>
        <taxon>Bacteria</taxon>
        <taxon>Bacillati</taxon>
        <taxon>Actinomycetota</taxon>
        <taxon>Actinomycetes</taxon>
        <taxon>Propionibacteriales</taxon>
        <taxon>Kribbellaceae</taxon>
        <taxon>Kribbella</taxon>
    </lineage>
</organism>
<sequence>MKRLVAVLTAVLAVVALSGCFRYRVDGKIGANGLVSGSIVIGYPSDSVTKDPGLGVYTDLKKFMTKNAAAVSRGTASVQPMDEGAFRGFRITFAEVALTDFIQLMRHEAVGPGETGGVDYRLTRQGDEFVFDAKALAKADQPPLPPEIFERAELAVSLTFPGPVVASNGSVSGSTVTWRPTGGELPHLTATGKLAQPADGPVAGDSGSGGNDVLVAVLAGGAGVLILAGAGSWLALRRRAR</sequence>
<feature type="region of interest" description="Disordered" evidence="1">
    <location>
        <begin position="180"/>
        <end position="206"/>
    </location>
</feature>
<dbReference type="PROSITE" id="PS51257">
    <property type="entry name" value="PROKAR_LIPOPROTEIN"/>
    <property type="match status" value="1"/>
</dbReference>
<reference evidence="4 7" key="2">
    <citation type="submission" date="2020-08" db="EMBL/GenBank/DDBJ databases">
        <title>Sequencing the genomes of 1000 actinobacteria strains.</title>
        <authorList>
            <person name="Klenk H.-P."/>
        </authorList>
    </citation>
    <scope>NUCLEOTIDE SEQUENCE [LARGE SCALE GENOMIC DNA]</scope>
    <source>
        <strain evidence="4 7">DSM 15626</strain>
    </source>
</reference>
<evidence type="ECO:0000256" key="1">
    <source>
        <dbReference type="SAM" id="MobiDB-lite"/>
    </source>
</evidence>
<protein>
    <recommendedName>
        <fullName evidence="3">LppM domain-containing protein</fullName>
    </recommendedName>
</protein>
<gene>
    <name evidence="4" type="ORF">HNR71_003304</name>
    <name evidence="5" type="ORF">HPO96_05690</name>
</gene>
<reference evidence="5 6" key="1">
    <citation type="submission" date="2020-05" db="EMBL/GenBank/DDBJ databases">
        <title>Genome sequence of Kribbella sandramycini ATCC 39419.</title>
        <authorList>
            <person name="Maclea K.S."/>
            <person name="Fair J.L."/>
        </authorList>
    </citation>
    <scope>NUCLEOTIDE SEQUENCE [LARGE SCALE GENOMIC DNA]</scope>
    <source>
        <strain evidence="5 6">ATCC 39419</strain>
    </source>
</reference>
<evidence type="ECO:0000256" key="2">
    <source>
        <dbReference type="SAM" id="Phobius"/>
    </source>
</evidence>
<proteinExistence type="predicted"/>
<dbReference type="Proteomes" id="UP000553957">
    <property type="component" value="Unassembled WGS sequence"/>
</dbReference>
<evidence type="ECO:0000259" key="3">
    <source>
        <dbReference type="Pfam" id="PF21946"/>
    </source>
</evidence>
<evidence type="ECO:0000313" key="4">
    <source>
        <dbReference type="EMBL" id="MBB6567667.1"/>
    </source>
</evidence>
<accession>A0A7Y4KXB9</accession>
<keyword evidence="2" id="KW-1133">Transmembrane helix</keyword>
<dbReference type="EMBL" id="JABJRC010000001">
    <property type="protein sequence ID" value="NOL39732.1"/>
    <property type="molecule type" value="Genomic_DNA"/>
</dbReference>
<feature type="transmembrane region" description="Helical" evidence="2">
    <location>
        <begin position="213"/>
        <end position="236"/>
    </location>
</feature>
<name>A0A7Y4KXB9_9ACTN</name>
<dbReference type="EMBL" id="JACHKF010000001">
    <property type="protein sequence ID" value="MBB6567667.1"/>
    <property type="molecule type" value="Genomic_DNA"/>
</dbReference>
<dbReference type="RefSeq" id="WP_171671575.1">
    <property type="nucleotide sequence ID" value="NZ_BAAAGT010000003.1"/>
</dbReference>
<evidence type="ECO:0000313" key="6">
    <source>
        <dbReference type="Proteomes" id="UP000534306"/>
    </source>
</evidence>